<dbReference type="PANTHER" id="PTHR22604:SF105">
    <property type="entry name" value="TRANS-1,2-DIHYDROBENZENE-1,2-DIOL DEHYDROGENASE"/>
    <property type="match status" value="1"/>
</dbReference>
<reference evidence="8" key="1">
    <citation type="journal article" date="2019" name="Int. J. Syst. Evol. Microbiol.">
        <title>The Global Catalogue of Microorganisms (GCM) 10K type strain sequencing project: providing services to taxonomists for standard genome sequencing and annotation.</title>
        <authorList>
            <consortium name="The Broad Institute Genomics Platform"/>
            <consortium name="The Broad Institute Genome Sequencing Center for Infectious Disease"/>
            <person name="Wu L."/>
            <person name="Ma J."/>
        </authorList>
    </citation>
    <scope>NUCLEOTIDE SEQUENCE [LARGE SCALE GENOMIC DNA]</scope>
    <source>
        <strain evidence="8">CCUG 57508</strain>
    </source>
</reference>
<feature type="region of interest" description="Disordered" evidence="4">
    <location>
        <begin position="1"/>
        <end position="21"/>
    </location>
</feature>
<name>A0ABW3N2M6_9MICO</name>
<feature type="domain" description="Gfo/Idh/MocA-like oxidoreductase N-terminal" evidence="5">
    <location>
        <begin position="24"/>
        <end position="141"/>
    </location>
</feature>
<dbReference type="PANTHER" id="PTHR22604">
    <property type="entry name" value="OXIDOREDUCTASES"/>
    <property type="match status" value="1"/>
</dbReference>
<evidence type="ECO:0000259" key="6">
    <source>
        <dbReference type="Pfam" id="PF22725"/>
    </source>
</evidence>
<accession>A0ABW3N2M6</accession>
<keyword evidence="2" id="KW-0560">Oxidoreductase</keyword>
<dbReference type="SUPFAM" id="SSF51735">
    <property type="entry name" value="NAD(P)-binding Rossmann-fold domains"/>
    <property type="match status" value="1"/>
</dbReference>
<dbReference type="InterPro" id="IPR036291">
    <property type="entry name" value="NAD(P)-bd_dom_sf"/>
</dbReference>
<dbReference type="EMBL" id="JBHTKH010000019">
    <property type="protein sequence ID" value="MFD1056422.1"/>
    <property type="molecule type" value="Genomic_DNA"/>
</dbReference>
<comment type="caution">
    <text evidence="7">The sequence shown here is derived from an EMBL/GenBank/DDBJ whole genome shotgun (WGS) entry which is preliminary data.</text>
</comment>
<dbReference type="Pfam" id="PF01408">
    <property type="entry name" value="GFO_IDH_MocA"/>
    <property type="match status" value="1"/>
</dbReference>
<gene>
    <name evidence="7" type="ORF">ACFQ2V_19090</name>
</gene>
<evidence type="ECO:0000313" key="7">
    <source>
        <dbReference type="EMBL" id="MFD1056422.1"/>
    </source>
</evidence>
<dbReference type="Gene3D" id="3.40.50.720">
    <property type="entry name" value="NAD(P)-binding Rossmann-like Domain"/>
    <property type="match status" value="1"/>
</dbReference>
<dbReference type="InterPro" id="IPR050984">
    <property type="entry name" value="Gfo/Idh/MocA_domain"/>
</dbReference>
<dbReference type="Gene3D" id="3.30.360.10">
    <property type="entry name" value="Dihydrodipicolinate Reductase, domain 2"/>
    <property type="match status" value="1"/>
</dbReference>
<evidence type="ECO:0000256" key="1">
    <source>
        <dbReference type="ARBA" id="ARBA00010928"/>
    </source>
</evidence>
<evidence type="ECO:0000259" key="5">
    <source>
        <dbReference type="Pfam" id="PF01408"/>
    </source>
</evidence>
<dbReference type="InterPro" id="IPR000683">
    <property type="entry name" value="Gfo/Idh/MocA-like_OxRdtase_N"/>
</dbReference>
<keyword evidence="3" id="KW-0520">NAD</keyword>
<organism evidence="7 8">
    <name type="scientific">Terrabacter terrigena</name>
    <dbReference type="NCBI Taxonomy" id="574718"/>
    <lineage>
        <taxon>Bacteria</taxon>
        <taxon>Bacillati</taxon>
        <taxon>Actinomycetota</taxon>
        <taxon>Actinomycetes</taxon>
        <taxon>Micrococcales</taxon>
        <taxon>Intrasporangiaceae</taxon>
        <taxon>Terrabacter</taxon>
    </lineage>
</organism>
<keyword evidence="8" id="KW-1185">Reference proteome</keyword>
<dbReference type="RefSeq" id="WP_386054531.1">
    <property type="nucleotide sequence ID" value="NZ_JBHTKH010000019.1"/>
</dbReference>
<evidence type="ECO:0000313" key="8">
    <source>
        <dbReference type="Proteomes" id="UP001597046"/>
    </source>
</evidence>
<dbReference type="Proteomes" id="UP001597046">
    <property type="component" value="Unassembled WGS sequence"/>
</dbReference>
<dbReference type="InterPro" id="IPR055170">
    <property type="entry name" value="GFO_IDH_MocA-like_dom"/>
</dbReference>
<dbReference type="SUPFAM" id="SSF55347">
    <property type="entry name" value="Glyceraldehyde-3-phosphate dehydrogenase-like, C-terminal domain"/>
    <property type="match status" value="1"/>
</dbReference>
<proteinExistence type="inferred from homology"/>
<dbReference type="Pfam" id="PF22725">
    <property type="entry name" value="GFO_IDH_MocA_C3"/>
    <property type="match status" value="1"/>
</dbReference>
<evidence type="ECO:0000256" key="4">
    <source>
        <dbReference type="SAM" id="MobiDB-lite"/>
    </source>
</evidence>
<evidence type="ECO:0000256" key="2">
    <source>
        <dbReference type="ARBA" id="ARBA00023002"/>
    </source>
</evidence>
<evidence type="ECO:0000256" key="3">
    <source>
        <dbReference type="ARBA" id="ARBA00023027"/>
    </source>
</evidence>
<comment type="similarity">
    <text evidence="1">Belongs to the Gfo/Idh/MocA family.</text>
</comment>
<protein>
    <submittedName>
        <fullName evidence="7">Gfo/Idh/MocA family protein</fullName>
    </submittedName>
</protein>
<feature type="domain" description="GFO/IDH/MocA-like oxidoreductase" evidence="6">
    <location>
        <begin position="153"/>
        <end position="264"/>
    </location>
</feature>
<sequence>MTSLSLPDVLPAPRRPSADSVPSLRWGVLGTGWIASRFVASLQASTTQRVMAVGSRTQQTADAFAATHSIERALGSIADLVSDPDVDVVYVATPHHLHRAGALAAVAAGKHVLVEKPIGLNAAEAQEISAAARAAGVFCMEAMWTLFLPRFDVVRQVLEAGLLGEVHTVLADHGEHFDPPHRILDPAMAGGSLLDLGTYVTTLATWALGPATRVQAAGSMTPSGVNGQAAMVLTHAVEATSVLHSTLLTRTPTAATIAGTAATLTLPGPFFMPGDVVVTSADGSRSVTWTDPEPIGHGALHHSAVEAARCIGDGLLESPLHPAEAVQHNLRALDEVATQLGVTYA</sequence>